<dbReference type="Gene3D" id="2.130.10.10">
    <property type="entry name" value="YVTN repeat-like/Quinoprotein amine dehydrogenase"/>
    <property type="match status" value="1"/>
</dbReference>
<dbReference type="Proteomes" id="UP000046395">
    <property type="component" value="Unassembled WGS sequence"/>
</dbReference>
<evidence type="ECO:0000256" key="2">
    <source>
        <dbReference type="ARBA" id="ARBA00022574"/>
    </source>
</evidence>
<dbReference type="SUPFAM" id="SSF50978">
    <property type="entry name" value="WD40 repeat-like"/>
    <property type="match status" value="1"/>
</dbReference>
<evidence type="ECO:0000256" key="4">
    <source>
        <dbReference type="ARBA" id="ARBA00023242"/>
    </source>
</evidence>
<name>A0A5S6QFD3_TRIMR</name>
<dbReference type="PANTHER" id="PTHR22846">
    <property type="entry name" value="WD40 REPEAT PROTEIN"/>
    <property type="match status" value="1"/>
</dbReference>
<keyword evidence="4" id="KW-0539">Nucleus</keyword>
<keyword evidence="7" id="KW-1185">Reference proteome</keyword>
<dbReference type="SMART" id="SM00320">
    <property type="entry name" value="WD40"/>
    <property type="match status" value="8"/>
</dbReference>
<dbReference type="GO" id="GO:0000118">
    <property type="term" value="C:histone deacetylase complex"/>
    <property type="evidence" value="ECO:0007669"/>
    <property type="project" value="TreeGrafter"/>
</dbReference>
<dbReference type="PRINTS" id="PR00320">
    <property type="entry name" value="GPROTEINBRPT"/>
</dbReference>
<dbReference type="InterPro" id="IPR001680">
    <property type="entry name" value="WD40_rpt"/>
</dbReference>
<feature type="repeat" description="WD" evidence="6">
    <location>
        <begin position="350"/>
        <end position="394"/>
    </location>
</feature>
<dbReference type="InterPro" id="IPR015943">
    <property type="entry name" value="WD40/YVTN_repeat-like_dom_sf"/>
</dbReference>
<dbReference type="PANTHER" id="PTHR22846:SF2">
    <property type="entry name" value="F-BOX-LIKE_WD REPEAT-CONTAINING PROTEIN EBI"/>
    <property type="match status" value="1"/>
</dbReference>
<dbReference type="PROSITE" id="PS50082">
    <property type="entry name" value="WD_REPEATS_2"/>
    <property type="match status" value="5"/>
</dbReference>
<dbReference type="CDD" id="cd00200">
    <property type="entry name" value="WD40"/>
    <property type="match status" value="1"/>
</dbReference>
<accession>A0A5S6QFD3</accession>
<evidence type="ECO:0000256" key="5">
    <source>
        <dbReference type="ARBA" id="ARBA00025741"/>
    </source>
</evidence>
<comment type="subcellular location">
    <subcellularLocation>
        <location evidence="1">Nucleus</location>
    </subcellularLocation>
</comment>
<dbReference type="PROSITE" id="PS50294">
    <property type="entry name" value="WD_REPEATS_REGION"/>
    <property type="match status" value="4"/>
</dbReference>
<dbReference type="InterPro" id="IPR019775">
    <property type="entry name" value="WD40_repeat_CS"/>
</dbReference>
<evidence type="ECO:0000256" key="3">
    <source>
        <dbReference type="ARBA" id="ARBA00022737"/>
    </source>
</evidence>
<reference evidence="8" key="1">
    <citation type="submission" date="2019-12" db="UniProtKB">
        <authorList>
            <consortium name="WormBaseParasite"/>
        </authorList>
    </citation>
    <scope>IDENTIFICATION</scope>
</reference>
<evidence type="ECO:0000256" key="1">
    <source>
        <dbReference type="ARBA" id="ARBA00004123"/>
    </source>
</evidence>
<dbReference type="WBParaSite" id="TMUE_1000005899.1">
    <property type="protein sequence ID" value="TMUE_1000005899.1"/>
    <property type="gene ID" value="WBGene00286016"/>
</dbReference>
<dbReference type="GO" id="GO:0003714">
    <property type="term" value="F:transcription corepressor activity"/>
    <property type="evidence" value="ECO:0007669"/>
    <property type="project" value="InterPro"/>
</dbReference>
<keyword evidence="2 6" id="KW-0853">WD repeat</keyword>
<feature type="repeat" description="WD" evidence="6">
    <location>
        <begin position="308"/>
        <end position="340"/>
    </location>
</feature>
<dbReference type="PROSITE" id="PS00678">
    <property type="entry name" value="WD_REPEATS_1"/>
    <property type="match status" value="1"/>
</dbReference>
<dbReference type="STRING" id="70415.A0A5S6QFD3"/>
<dbReference type="SUPFAM" id="SSF63829">
    <property type="entry name" value="Calcium-dependent phosphotriesterase"/>
    <property type="match status" value="1"/>
</dbReference>
<feature type="repeat" description="WD" evidence="6">
    <location>
        <begin position="128"/>
        <end position="169"/>
    </location>
</feature>
<proteinExistence type="inferred from homology"/>
<dbReference type="Pfam" id="PF00400">
    <property type="entry name" value="WD40"/>
    <property type="match status" value="5"/>
</dbReference>
<dbReference type="InterPro" id="IPR036322">
    <property type="entry name" value="WD40_repeat_dom_sf"/>
</dbReference>
<dbReference type="AlphaFoldDB" id="A0A5S6QFD3"/>
<dbReference type="InterPro" id="IPR045183">
    <property type="entry name" value="Ebi-like"/>
</dbReference>
<evidence type="ECO:0000313" key="8">
    <source>
        <dbReference type="WBParaSite" id="TMUE_1000005899.1"/>
    </source>
</evidence>
<organism evidence="7 8">
    <name type="scientific">Trichuris muris</name>
    <name type="common">Mouse whipworm</name>
    <dbReference type="NCBI Taxonomy" id="70415"/>
    <lineage>
        <taxon>Eukaryota</taxon>
        <taxon>Metazoa</taxon>
        <taxon>Ecdysozoa</taxon>
        <taxon>Nematoda</taxon>
        <taxon>Enoplea</taxon>
        <taxon>Dorylaimia</taxon>
        <taxon>Trichinellida</taxon>
        <taxon>Trichuridae</taxon>
        <taxon>Trichuris</taxon>
    </lineage>
</organism>
<evidence type="ECO:0000313" key="7">
    <source>
        <dbReference type="Proteomes" id="UP000046395"/>
    </source>
</evidence>
<dbReference type="GO" id="GO:0006357">
    <property type="term" value="P:regulation of transcription by RNA polymerase II"/>
    <property type="evidence" value="ECO:0007669"/>
    <property type="project" value="TreeGrafter"/>
</dbReference>
<keyword evidence="3" id="KW-0677">Repeat</keyword>
<evidence type="ECO:0000256" key="6">
    <source>
        <dbReference type="PROSITE-ProRule" id="PRU00221"/>
    </source>
</evidence>
<feature type="repeat" description="WD" evidence="6">
    <location>
        <begin position="395"/>
        <end position="436"/>
    </location>
</feature>
<comment type="similarity">
    <text evidence="5">Belongs to the WD repeat EBI family.</text>
</comment>
<dbReference type="InterPro" id="IPR020472">
    <property type="entry name" value="WD40_PAC1"/>
</dbReference>
<feature type="repeat" description="WD" evidence="6">
    <location>
        <begin position="184"/>
        <end position="216"/>
    </location>
</feature>
<protein>
    <submittedName>
        <fullName evidence="8">WD_REPEATS_REGION domain-containing protein</fullName>
    </submittedName>
</protein>
<sequence length="490" mass="55015">MPITPTEMIGMIWYFLKSRNCPCAAQLLLFEAGMHERDMEKTDIDADTLTNLFYLGLHVLSTQDLSKVKSLLKSNTVTLKEAMEKWKKDKEVEAERRAGCGSTSDSDFSSLVPFGLYGNGETVSRILLEDHQANVFNCSWNPLVDLLATGSRGNTASFWAIEAGSALGPIVLEHPPYSVSSSQCSRQQTGVSCLAWHPSGDYIATSTFDGTIRLWSPFGVQLGILLCQRKRVVTMKWNKSGTYLVSAGFDPLVVAWESKNFTITQKFYVYAIPVTDMDWLDDEIFAICCSDMTIQVFKMGQVVLLRGMFGHTKEITMIRWHSLKSLLASSSEDGTVKIWSPDRELCVINFTDHTNEVHVVVWNPDFSSQYQLASASADKKVFLWNVDSKQCLKVLDQHDDAVMCAEFSPDGQYLASACLGQFIYLWDLQANGELVNCCWREKLDSPAFDLGWNRYGENLAVTTGTKCVIVFDLRQLRTVRLKFVPPVHQG</sequence>